<dbReference type="EMBL" id="CAEKKB010000002">
    <property type="protein sequence ID" value="CAB4298439.1"/>
    <property type="molecule type" value="Genomic_DNA"/>
</dbReference>
<dbReference type="OrthoDB" id="1649880at2759"/>
<reference evidence="2 4" key="2">
    <citation type="submission" date="2020-05" db="EMBL/GenBank/DDBJ databases">
        <authorList>
            <person name="Campoy J."/>
            <person name="Schneeberger K."/>
            <person name="Spophaly S."/>
        </authorList>
    </citation>
    <scope>NUCLEOTIDE SEQUENCE [LARGE SCALE GENOMIC DNA]</scope>
    <source>
        <strain evidence="2">PruArmRojPasFocal</strain>
    </source>
</reference>
<dbReference type="Proteomes" id="UP000507245">
    <property type="component" value="Unassembled WGS sequence"/>
</dbReference>
<dbReference type="AlphaFoldDB" id="A0A6J5TXT2"/>
<evidence type="ECO:0000313" key="4">
    <source>
        <dbReference type="Proteomes" id="UP000507222"/>
    </source>
</evidence>
<organism evidence="2 4">
    <name type="scientific">Prunus armeniaca</name>
    <name type="common">Apricot</name>
    <name type="synonym">Armeniaca vulgaris</name>
    <dbReference type="NCBI Taxonomy" id="36596"/>
    <lineage>
        <taxon>Eukaryota</taxon>
        <taxon>Viridiplantae</taxon>
        <taxon>Streptophyta</taxon>
        <taxon>Embryophyta</taxon>
        <taxon>Tracheophyta</taxon>
        <taxon>Spermatophyta</taxon>
        <taxon>Magnoliopsida</taxon>
        <taxon>eudicotyledons</taxon>
        <taxon>Gunneridae</taxon>
        <taxon>Pentapetalae</taxon>
        <taxon>rosids</taxon>
        <taxon>fabids</taxon>
        <taxon>Rosales</taxon>
        <taxon>Rosaceae</taxon>
        <taxon>Amygdaloideae</taxon>
        <taxon>Amygdaleae</taxon>
        <taxon>Prunus</taxon>
    </lineage>
</organism>
<keyword evidence="5" id="KW-1185">Reference proteome</keyword>
<dbReference type="PANTHER" id="PTHR37748:SF1">
    <property type="entry name" value="PROTEIN, PUTATIVE-RELATED"/>
    <property type="match status" value="1"/>
</dbReference>
<name>A0A6J5TXT2_PRUAR</name>
<accession>A0A6J5TXT2</accession>
<dbReference type="PANTHER" id="PTHR37748">
    <property type="entry name" value="PROTEIN, PUTATIVE-RELATED"/>
    <property type="match status" value="1"/>
</dbReference>
<gene>
    <name evidence="2" type="ORF">CURHAP_LOCUS10991</name>
    <name evidence="3" type="ORF">ORAREDHAP_LOCUS10796</name>
</gene>
<proteinExistence type="predicted"/>
<evidence type="ECO:0000313" key="5">
    <source>
        <dbReference type="Proteomes" id="UP000507245"/>
    </source>
</evidence>
<evidence type="ECO:0000313" key="3">
    <source>
        <dbReference type="EMBL" id="CAB4298439.1"/>
    </source>
</evidence>
<evidence type="ECO:0000313" key="2">
    <source>
        <dbReference type="EMBL" id="CAB4268017.1"/>
    </source>
</evidence>
<protein>
    <submittedName>
        <fullName evidence="2">Uncharacterized protein</fullName>
    </submittedName>
</protein>
<reference evidence="5" key="1">
    <citation type="journal article" date="2020" name="Genome Biol.">
        <title>Gamete binning: chromosome-level and haplotype-resolved genome assembly enabled by high-throughput single-cell sequencing of gamete genomes.</title>
        <authorList>
            <person name="Campoy J.A."/>
            <person name="Sun H."/>
            <person name="Goel M."/>
            <person name="Jiao W.-B."/>
            <person name="Folz-Donahue K."/>
            <person name="Wang N."/>
            <person name="Rubio M."/>
            <person name="Liu C."/>
            <person name="Kukat C."/>
            <person name="Ruiz D."/>
            <person name="Huettel B."/>
            <person name="Schneeberger K."/>
        </authorList>
    </citation>
    <scope>NUCLEOTIDE SEQUENCE [LARGE SCALE GENOMIC DNA]</scope>
    <source>
        <strain evidence="5">cv. Rojo Pasion</strain>
    </source>
</reference>
<dbReference type="EMBL" id="CAEKDK010000002">
    <property type="protein sequence ID" value="CAB4268017.1"/>
    <property type="molecule type" value="Genomic_DNA"/>
</dbReference>
<evidence type="ECO:0000256" key="1">
    <source>
        <dbReference type="SAM" id="MobiDB-lite"/>
    </source>
</evidence>
<sequence length="113" mass="12294">MPSLSSQRVSDDAGGSSGVKASKESKCKSKSSSEAPLVVTYFPTNSYLSRLYGNSFCTYVSFSNQLRSTIVETISSSDPDPSSSTATADPEFKLVYPFPSAELEAPNWRRRAY</sequence>
<feature type="region of interest" description="Disordered" evidence="1">
    <location>
        <begin position="1"/>
        <end position="34"/>
    </location>
</feature>
<dbReference type="Proteomes" id="UP000507222">
    <property type="component" value="Unassembled WGS sequence"/>
</dbReference>